<dbReference type="InterPro" id="IPR016187">
    <property type="entry name" value="CTDL_fold"/>
</dbReference>
<reference evidence="2" key="1">
    <citation type="submission" date="2017-02" db="UniProtKB">
        <authorList>
            <consortium name="WormBaseParasite"/>
        </authorList>
    </citation>
    <scope>IDENTIFICATION</scope>
</reference>
<keyword evidence="1" id="KW-1185">Reference proteome</keyword>
<sequence length="518" mass="58983">LHLIKHVHVENILANAKCIHVPLKDIVPFSFIGGSAGESGDSVGEHEMCYLSSTETLKVSYKDGLKLCAKLNAHFPLIDTVADLVTMLRILKENRNYSDIEIPLQRFDIERMRYTNDTDGVTLDSKDESLLNSRVIKLFLSYFNVTGKRYVRLKISEFALLFFKIELLLFGINWITETVTGGKLIEVKDIGTEKIDLLCLRKATPAETAKSLTECRRKLFATQVISTAQLPNEDQCLYIVKDNSKNYTFNEAEHYCRNNFRGHLGSAISFEDVTFYQKALLSYCNFTYLGIKLSNYTAKYGVRSILKFTNGTIIKKLPPFINSEMYGQNSSEQLCLGIQKDGAIYYSELTTCDKKTSTFGCYVTTNFSNEQFDQRAVTFLEAEQYCKRHNAELLKIQHQDEIQLISNAVFMPFFSGAGGFYQILIASNNDSTNKLAWSIAKSSEYFIDYDGDCLYLSRNYRNKIDSIWTGSCNRNLTLGLCVTNWTKRFSTFELSDSPLKLDGDNMFGKFRVNSEEIS</sequence>
<dbReference type="SUPFAM" id="SSF56436">
    <property type="entry name" value="C-type lectin-like"/>
    <property type="match status" value="2"/>
</dbReference>
<organism evidence="1 2">
    <name type="scientific">Syphacia muris</name>
    <dbReference type="NCBI Taxonomy" id="451379"/>
    <lineage>
        <taxon>Eukaryota</taxon>
        <taxon>Metazoa</taxon>
        <taxon>Ecdysozoa</taxon>
        <taxon>Nematoda</taxon>
        <taxon>Chromadorea</taxon>
        <taxon>Rhabditida</taxon>
        <taxon>Spirurina</taxon>
        <taxon>Oxyuridomorpha</taxon>
        <taxon>Oxyuroidea</taxon>
        <taxon>Oxyuridae</taxon>
        <taxon>Syphacia</taxon>
    </lineage>
</organism>
<dbReference type="CDD" id="cd00037">
    <property type="entry name" value="CLECT"/>
    <property type="match status" value="1"/>
</dbReference>
<dbReference type="Proteomes" id="UP000046393">
    <property type="component" value="Unplaced"/>
</dbReference>
<evidence type="ECO:0000313" key="2">
    <source>
        <dbReference type="WBParaSite" id="SMUV_0000152901-mRNA-1"/>
    </source>
</evidence>
<name>A0A0N5ABK3_9BILA</name>
<evidence type="ECO:0000313" key="1">
    <source>
        <dbReference type="Proteomes" id="UP000046393"/>
    </source>
</evidence>
<dbReference type="InterPro" id="IPR016186">
    <property type="entry name" value="C-type_lectin-like/link_sf"/>
</dbReference>
<proteinExistence type="predicted"/>
<dbReference type="WBParaSite" id="SMUV_0000152901-mRNA-1">
    <property type="protein sequence ID" value="SMUV_0000152901-mRNA-1"/>
    <property type="gene ID" value="SMUV_0000152901"/>
</dbReference>
<dbReference type="Gene3D" id="3.10.100.10">
    <property type="entry name" value="Mannose-Binding Protein A, subunit A"/>
    <property type="match status" value="1"/>
</dbReference>
<accession>A0A0N5ABK3</accession>
<protein>
    <submittedName>
        <fullName evidence="2">C-type lectin domain-containing protein</fullName>
    </submittedName>
</protein>
<dbReference type="AlphaFoldDB" id="A0A0N5ABK3"/>